<feature type="transmembrane region" description="Helical" evidence="6">
    <location>
        <begin position="34"/>
        <end position="54"/>
    </location>
</feature>
<evidence type="ECO:0000313" key="8">
    <source>
        <dbReference type="EMBL" id="RWS19310.1"/>
    </source>
</evidence>
<evidence type="ECO:0000256" key="3">
    <source>
        <dbReference type="ARBA" id="ARBA00022741"/>
    </source>
</evidence>
<dbReference type="GO" id="GO:0007168">
    <property type="term" value="P:receptor guanylyl cyclase signaling pathway"/>
    <property type="evidence" value="ECO:0007669"/>
    <property type="project" value="TreeGrafter"/>
</dbReference>
<dbReference type="GO" id="GO:0004672">
    <property type="term" value="F:protein kinase activity"/>
    <property type="evidence" value="ECO:0007669"/>
    <property type="project" value="InterPro"/>
</dbReference>
<keyword evidence="9" id="KW-1185">Reference proteome</keyword>
<dbReference type="GO" id="GO:0001653">
    <property type="term" value="F:peptide receptor activity"/>
    <property type="evidence" value="ECO:0007669"/>
    <property type="project" value="TreeGrafter"/>
</dbReference>
<dbReference type="VEuPathDB" id="VectorBase:LDEU012730"/>
<dbReference type="Gene3D" id="1.10.510.10">
    <property type="entry name" value="Transferase(Phosphotransferase) domain 1"/>
    <property type="match status" value="1"/>
</dbReference>
<dbReference type="InterPro" id="IPR050401">
    <property type="entry name" value="Cyclic_nucleotide_synthase"/>
</dbReference>
<dbReference type="PROSITE" id="PS50011">
    <property type="entry name" value="PROTEIN_KINASE_DOM"/>
    <property type="match status" value="1"/>
</dbReference>
<organism evidence="8 9">
    <name type="scientific">Leptotrombidium deliense</name>
    <dbReference type="NCBI Taxonomy" id="299467"/>
    <lineage>
        <taxon>Eukaryota</taxon>
        <taxon>Metazoa</taxon>
        <taxon>Ecdysozoa</taxon>
        <taxon>Arthropoda</taxon>
        <taxon>Chelicerata</taxon>
        <taxon>Arachnida</taxon>
        <taxon>Acari</taxon>
        <taxon>Acariformes</taxon>
        <taxon>Trombidiformes</taxon>
        <taxon>Prostigmata</taxon>
        <taxon>Anystina</taxon>
        <taxon>Parasitengona</taxon>
        <taxon>Trombiculoidea</taxon>
        <taxon>Trombiculidae</taxon>
        <taxon>Leptotrombidium</taxon>
    </lineage>
</organism>
<dbReference type="STRING" id="299467.A0A443RVP3"/>
<dbReference type="EMBL" id="NCKV01027725">
    <property type="protein sequence ID" value="RWS19310.1"/>
    <property type="molecule type" value="Genomic_DNA"/>
</dbReference>
<comment type="caution">
    <text evidence="8">The sequence shown here is derived from an EMBL/GenBank/DDBJ whole genome shotgun (WGS) entry which is preliminary data.</text>
</comment>
<dbReference type="AlphaFoldDB" id="A0A443RVP3"/>
<dbReference type="InterPro" id="IPR001245">
    <property type="entry name" value="Ser-Thr/Tyr_kinase_cat_dom"/>
</dbReference>
<dbReference type="InterPro" id="IPR011009">
    <property type="entry name" value="Kinase-like_dom_sf"/>
</dbReference>
<dbReference type="GO" id="GO:0004383">
    <property type="term" value="F:guanylate cyclase activity"/>
    <property type="evidence" value="ECO:0007669"/>
    <property type="project" value="UniProtKB-EC"/>
</dbReference>
<keyword evidence="4" id="KW-0456">Lyase</keyword>
<dbReference type="InterPro" id="IPR000719">
    <property type="entry name" value="Prot_kinase_dom"/>
</dbReference>
<evidence type="ECO:0000256" key="4">
    <source>
        <dbReference type="ARBA" id="ARBA00023239"/>
    </source>
</evidence>
<dbReference type="Pfam" id="PF07714">
    <property type="entry name" value="PK_Tyr_Ser-Thr"/>
    <property type="match status" value="1"/>
</dbReference>
<dbReference type="PANTHER" id="PTHR11920:SF474">
    <property type="entry name" value="RECEPTOR-TYPE GUANYLATE CYCLASE GYC76C"/>
    <property type="match status" value="1"/>
</dbReference>
<name>A0A443RVP3_9ACAR</name>
<proteinExistence type="predicted"/>
<evidence type="ECO:0000256" key="5">
    <source>
        <dbReference type="ARBA" id="ARBA00023293"/>
    </source>
</evidence>
<evidence type="ECO:0000256" key="1">
    <source>
        <dbReference type="ARBA" id="ARBA00001436"/>
    </source>
</evidence>
<dbReference type="GO" id="GO:0005524">
    <property type="term" value="F:ATP binding"/>
    <property type="evidence" value="ECO:0007669"/>
    <property type="project" value="InterPro"/>
</dbReference>
<keyword evidence="5" id="KW-0141">cGMP biosynthesis</keyword>
<sequence length="326" mass="37272">KVIHWVGGKPPVDEPPCGFDGSACREAPDKWREIIAGVLAGLFVTTSIVALVTYRNWKYEKEIAGLLWQIYLKDLQVYSRNTQISGSKMSLLSQCSQESRFFGQMYTQTATYKGTLVALKELKYTKRSVDLPRETKKEMKLMKEIHHANINPFIGAYIEPNCVYIVTEYCAKGSLQDILENANLKLDSMFIASLVFDLISAMTYLHESDLKVHGNLKSSNCVVTSRWVLQVTDFGLHQLRCSADFESINSQSYYRRLLWTAPELLKCSLYKGTQKGDVYAFAIIIHEIFVREGPFCVNSEFCKFSEKDIVQYVKECKDPDDPFRPE</sequence>
<evidence type="ECO:0000259" key="7">
    <source>
        <dbReference type="PROSITE" id="PS50011"/>
    </source>
</evidence>
<dbReference type="GO" id="GO:0005886">
    <property type="term" value="C:plasma membrane"/>
    <property type="evidence" value="ECO:0007669"/>
    <property type="project" value="TreeGrafter"/>
</dbReference>
<keyword evidence="6" id="KW-0472">Membrane</keyword>
<accession>A0A443RVP3</accession>
<comment type="catalytic activity">
    <reaction evidence="1">
        <text>GTP = 3',5'-cyclic GMP + diphosphate</text>
        <dbReference type="Rhea" id="RHEA:13665"/>
        <dbReference type="ChEBI" id="CHEBI:33019"/>
        <dbReference type="ChEBI" id="CHEBI:37565"/>
        <dbReference type="ChEBI" id="CHEBI:57746"/>
        <dbReference type="EC" id="4.6.1.2"/>
    </reaction>
</comment>
<keyword evidence="3" id="KW-0547">Nucleotide-binding</keyword>
<evidence type="ECO:0000256" key="6">
    <source>
        <dbReference type="SAM" id="Phobius"/>
    </source>
</evidence>
<dbReference type="SUPFAM" id="SSF56112">
    <property type="entry name" value="Protein kinase-like (PK-like)"/>
    <property type="match status" value="1"/>
</dbReference>
<feature type="domain" description="Protein kinase" evidence="7">
    <location>
        <begin position="78"/>
        <end position="326"/>
    </location>
</feature>
<evidence type="ECO:0000313" key="9">
    <source>
        <dbReference type="Proteomes" id="UP000288716"/>
    </source>
</evidence>
<dbReference type="PANTHER" id="PTHR11920">
    <property type="entry name" value="GUANYLYL CYCLASE"/>
    <property type="match status" value="1"/>
</dbReference>
<gene>
    <name evidence="8" type="ORF">B4U80_08012</name>
</gene>
<evidence type="ECO:0000256" key="2">
    <source>
        <dbReference type="ARBA" id="ARBA00012202"/>
    </source>
</evidence>
<dbReference type="EC" id="4.6.1.2" evidence="2"/>
<dbReference type="OrthoDB" id="1890790at2759"/>
<feature type="non-terminal residue" evidence="8">
    <location>
        <position position="1"/>
    </location>
</feature>
<protein>
    <recommendedName>
        <fullName evidence="2">guanylate cyclase</fullName>
        <ecNumber evidence="2">4.6.1.2</ecNumber>
    </recommendedName>
</protein>
<reference evidence="8 9" key="1">
    <citation type="journal article" date="2018" name="Gigascience">
        <title>Genomes of trombidid mites reveal novel predicted allergens and laterally-transferred genes associated with secondary metabolism.</title>
        <authorList>
            <person name="Dong X."/>
            <person name="Chaisiri K."/>
            <person name="Xia D."/>
            <person name="Armstrong S.D."/>
            <person name="Fang Y."/>
            <person name="Donnelly M.J."/>
            <person name="Kadowaki T."/>
            <person name="McGarry J.W."/>
            <person name="Darby A.C."/>
            <person name="Makepeace B.L."/>
        </authorList>
    </citation>
    <scope>NUCLEOTIDE SEQUENCE [LARGE SCALE GENOMIC DNA]</scope>
    <source>
        <strain evidence="8">UoL-UT</strain>
    </source>
</reference>
<dbReference type="GO" id="GO:0004016">
    <property type="term" value="F:adenylate cyclase activity"/>
    <property type="evidence" value="ECO:0007669"/>
    <property type="project" value="TreeGrafter"/>
</dbReference>
<keyword evidence="6" id="KW-1133">Transmembrane helix</keyword>
<feature type="non-terminal residue" evidence="8">
    <location>
        <position position="326"/>
    </location>
</feature>
<keyword evidence="6" id="KW-0812">Transmembrane</keyword>
<dbReference type="Proteomes" id="UP000288716">
    <property type="component" value="Unassembled WGS sequence"/>
</dbReference>